<organism evidence="7 8">
    <name type="scientific">Chrysodeixis includens</name>
    <name type="common">Soybean looper</name>
    <name type="synonym">Pseudoplusia includens</name>
    <dbReference type="NCBI Taxonomy" id="689277"/>
    <lineage>
        <taxon>Eukaryota</taxon>
        <taxon>Metazoa</taxon>
        <taxon>Ecdysozoa</taxon>
        <taxon>Arthropoda</taxon>
        <taxon>Hexapoda</taxon>
        <taxon>Insecta</taxon>
        <taxon>Pterygota</taxon>
        <taxon>Neoptera</taxon>
        <taxon>Endopterygota</taxon>
        <taxon>Lepidoptera</taxon>
        <taxon>Glossata</taxon>
        <taxon>Ditrysia</taxon>
        <taxon>Noctuoidea</taxon>
        <taxon>Noctuidae</taxon>
        <taxon>Plusiinae</taxon>
        <taxon>Chrysodeixis</taxon>
    </lineage>
</organism>
<reference evidence="7" key="1">
    <citation type="submission" date="2021-12" db="EMBL/GenBank/DDBJ databases">
        <authorList>
            <person name="King R."/>
        </authorList>
    </citation>
    <scope>NUCLEOTIDE SEQUENCE</scope>
</reference>
<keyword evidence="3" id="KW-0964">Secreted</keyword>
<dbReference type="GO" id="GO:0005615">
    <property type="term" value="C:extracellular space"/>
    <property type="evidence" value="ECO:0007669"/>
    <property type="project" value="TreeGrafter"/>
</dbReference>
<evidence type="ECO:0000256" key="1">
    <source>
        <dbReference type="ARBA" id="ARBA00004613"/>
    </source>
</evidence>
<feature type="chain" id="PRO_5040473698" description="Lipase domain-containing protein" evidence="5">
    <location>
        <begin position="21"/>
        <end position="317"/>
    </location>
</feature>
<evidence type="ECO:0000256" key="5">
    <source>
        <dbReference type="SAM" id="SignalP"/>
    </source>
</evidence>
<dbReference type="GO" id="GO:0017171">
    <property type="term" value="F:serine hydrolase activity"/>
    <property type="evidence" value="ECO:0007669"/>
    <property type="project" value="TreeGrafter"/>
</dbReference>
<protein>
    <recommendedName>
        <fullName evidence="6">Lipase domain-containing protein</fullName>
    </recommendedName>
</protein>
<dbReference type="InterPro" id="IPR013818">
    <property type="entry name" value="Lipase"/>
</dbReference>
<proteinExistence type="inferred from homology"/>
<accession>A0A9P0BM60</accession>
<dbReference type="InterPro" id="IPR029058">
    <property type="entry name" value="AB_hydrolase_fold"/>
</dbReference>
<dbReference type="Proteomes" id="UP001154114">
    <property type="component" value="Chromosome 11"/>
</dbReference>
<evidence type="ECO:0000256" key="4">
    <source>
        <dbReference type="RuleBase" id="RU004262"/>
    </source>
</evidence>
<sequence>MLNVWKISVIVLSALQLTHSWRLLCYCGSHENPIEIPEDNLELFTNNPECFDLNRPTVIYTFGYKGGILNNGTVSILKAYIHFQDRNICALDWTELANEGIGLIDFPVISLKALALGRDFGELIVKLSDAGLNVDTLQLVGFSLGAHVLGETGRKVIENSKKIARITGLDPAKPQFDGPIPLPFYRRLDKTCAAFVDIIHSNTRRYGMDTPTGTIDFYPNYGEDVQPGCEEGIFEPFSPEELCSHDRSRDLMIQALLTPDDLQASKAPNYATWVKNDGAPIAVTTIGDKINKAYSGLLYLTTNAEAPYGKGAEGLKP</sequence>
<evidence type="ECO:0000313" key="8">
    <source>
        <dbReference type="Proteomes" id="UP001154114"/>
    </source>
</evidence>
<feature type="signal peptide" evidence="5">
    <location>
        <begin position="1"/>
        <end position="20"/>
    </location>
</feature>
<dbReference type="InterPro" id="IPR000734">
    <property type="entry name" value="TAG_lipase"/>
</dbReference>
<evidence type="ECO:0000256" key="3">
    <source>
        <dbReference type="ARBA" id="ARBA00022525"/>
    </source>
</evidence>
<name>A0A9P0BM60_CHRIL</name>
<dbReference type="Gene3D" id="3.40.50.1820">
    <property type="entry name" value="alpha/beta hydrolase"/>
    <property type="match status" value="1"/>
</dbReference>
<keyword evidence="5" id="KW-0732">Signal</keyword>
<dbReference type="AlphaFoldDB" id="A0A9P0BM60"/>
<gene>
    <name evidence="7" type="ORF">CINC_LOCUS1372</name>
</gene>
<evidence type="ECO:0000259" key="6">
    <source>
        <dbReference type="Pfam" id="PF00151"/>
    </source>
</evidence>
<dbReference type="GO" id="GO:0016042">
    <property type="term" value="P:lipid catabolic process"/>
    <property type="evidence" value="ECO:0007669"/>
    <property type="project" value="TreeGrafter"/>
</dbReference>
<dbReference type="EMBL" id="LR824014">
    <property type="protein sequence ID" value="CAH0581125.1"/>
    <property type="molecule type" value="Genomic_DNA"/>
</dbReference>
<dbReference type="SUPFAM" id="SSF53474">
    <property type="entry name" value="alpha/beta-Hydrolases"/>
    <property type="match status" value="1"/>
</dbReference>
<comment type="subcellular location">
    <subcellularLocation>
        <location evidence="1">Secreted</location>
    </subcellularLocation>
</comment>
<dbReference type="PANTHER" id="PTHR11610:SF173">
    <property type="entry name" value="LIPASE DOMAIN-CONTAINING PROTEIN-RELATED"/>
    <property type="match status" value="1"/>
</dbReference>
<dbReference type="GO" id="GO:0016298">
    <property type="term" value="F:lipase activity"/>
    <property type="evidence" value="ECO:0007669"/>
    <property type="project" value="InterPro"/>
</dbReference>
<dbReference type="OrthoDB" id="7407350at2759"/>
<evidence type="ECO:0000313" key="7">
    <source>
        <dbReference type="EMBL" id="CAH0581125.1"/>
    </source>
</evidence>
<evidence type="ECO:0000256" key="2">
    <source>
        <dbReference type="ARBA" id="ARBA00010701"/>
    </source>
</evidence>
<dbReference type="PRINTS" id="PR00821">
    <property type="entry name" value="TAGLIPASE"/>
</dbReference>
<comment type="similarity">
    <text evidence="2 4">Belongs to the AB hydrolase superfamily. Lipase family.</text>
</comment>
<dbReference type="PANTHER" id="PTHR11610">
    <property type="entry name" value="LIPASE"/>
    <property type="match status" value="1"/>
</dbReference>
<dbReference type="Pfam" id="PF00151">
    <property type="entry name" value="Lipase"/>
    <property type="match status" value="1"/>
</dbReference>
<feature type="domain" description="Lipase" evidence="6">
    <location>
        <begin position="47"/>
        <end position="308"/>
    </location>
</feature>
<keyword evidence="8" id="KW-1185">Reference proteome</keyword>